<dbReference type="AlphaFoldDB" id="A0A1Y2E7E3"/>
<keyword evidence="3" id="KW-1185">Reference proteome</keyword>
<evidence type="ECO:0000313" key="3">
    <source>
        <dbReference type="Proteomes" id="UP000193467"/>
    </source>
</evidence>
<sequence length="862" mass="92292">MGLAPQPSIASLAPPPSEGAFSYSRTANLSSSIRTQPSQTFPSRPPMGRNDSDTASISSTASSAYPARPFALPPGLSSSANTSSTSLRRPTGKPRSARVDFEPPLPAAAHWLLLTTPPPPPRARASSLLSVDHTITTYRSRDSQEDSLPKKSWGKKSLAALGLRGQQMPPSKKGSVASLRAPPTSASASYNQRAPPTKVQLQLGGGGIATPRASTSSRRGGRLDSRSDDFEIPRSWEEFATRYGQGEINIEDPCFPPIHSTSAQNARPSPYQEGSFAAPTSPLEHIRQKLLLRLDLLGKADLPASTLSTPTSPASAAMVPGSSASSRWTAASHRDSIFTNNRDSIVSTAPSTAPSPSIPFPSSAKANQHLYSSLPPARSLQNHPALLAILAKSRKLFGTKMTMITILEDQRQFFLASDGMPDKVDSLPRSATLCSHTVLNGERGLVVLDTQRDWRFRSNMLSVVLNARFYAGEPRLDSSGYGRRSLTRFSSAGMPLFAPSHPELEEEAGGRVPIGTIAIIDDNCRVNFSSAERAKLRSLATDVSNEIHNWVQGHWDRRSSVSSVSSINNRLKHVSFDSSSSYIDWQAKSGSVAPPPAASSGFVAQRRVPEAESLPPTPPGSIRRPSRAQAGEDDPGRSTSTLVPASRGLAPMPEESPSANIPSIRRTSTSDPTPRPHVFPSAPRPPPNVPVPSAPTSKSTFPSARTRPPPKSPQQKLFDAATGALGKGLDLSLVYLVSLDLSTEDQSLTPLTLLSAHNLPATKPSFDPSLHLKALRAPEGGLLFKNPLVASSADGSFEGPGYASGILLPVAESQELRKGWVLAGYTRDGSREFEEEELEYFTKVVEQLKKVVSWAIKAELEA</sequence>
<feature type="compositionally biased region" description="Polar residues" evidence="1">
    <location>
        <begin position="184"/>
        <end position="194"/>
    </location>
</feature>
<comment type="caution">
    <text evidence="2">The sequence shown here is derived from an EMBL/GenBank/DDBJ whole genome shotgun (WGS) entry which is preliminary data.</text>
</comment>
<dbReference type="PANTHER" id="PTHR43102:SF2">
    <property type="entry name" value="GAF DOMAIN-CONTAINING PROTEIN"/>
    <property type="match status" value="1"/>
</dbReference>
<proteinExistence type="predicted"/>
<feature type="region of interest" description="Disordered" evidence="1">
    <location>
        <begin position="587"/>
        <end position="716"/>
    </location>
</feature>
<evidence type="ECO:0000256" key="1">
    <source>
        <dbReference type="SAM" id="MobiDB-lite"/>
    </source>
</evidence>
<dbReference type="Proteomes" id="UP000193467">
    <property type="component" value="Unassembled WGS sequence"/>
</dbReference>
<feature type="compositionally biased region" description="Polar residues" evidence="1">
    <location>
        <begin position="657"/>
        <end position="672"/>
    </location>
</feature>
<feature type="compositionally biased region" description="Low complexity" evidence="1">
    <location>
        <begin position="53"/>
        <end position="64"/>
    </location>
</feature>
<dbReference type="STRING" id="106004.A0A1Y2E7E3"/>
<feature type="region of interest" description="Disordered" evidence="1">
    <location>
        <begin position="1"/>
        <end position="101"/>
    </location>
</feature>
<evidence type="ECO:0000313" key="2">
    <source>
        <dbReference type="EMBL" id="ORY66785.1"/>
    </source>
</evidence>
<protein>
    <recommendedName>
        <fullName evidence="4">GAF domain-containing protein</fullName>
    </recommendedName>
</protein>
<evidence type="ECO:0008006" key="4">
    <source>
        <dbReference type="Google" id="ProtNLM"/>
    </source>
</evidence>
<gene>
    <name evidence="2" type="ORF">BCR35DRAFT_294926</name>
</gene>
<reference evidence="2 3" key="1">
    <citation type="submission" date="2016-07" db="EMBL/GenBank/DDBJ databases">
        <title>Pervasive Adenine N6-methylation of Active Genes in Fungi.</title>
        <authorList>
            <consortium name="DOE Joint Genome Institute"/>
            <person name="Mondo S.J."/>
            <person name="Dannebaum R.O."/>
            <person name="Kuo R.C."/>
            <person name="Labutti K."/>
            <person name="Haridas S."/>
            <person name="Kuo A."/>
            <person name="Salamov A."/>
            <person name="Ahrendt S.R."/>
            <person name="Lipzen A."/>
            <person name="Sullivan W."/>
            <person name="Andreopoulos W.B."/>
            <person name="Clum A."/>
            <person name="Lindquist E."/>
            <person name="Daum C."/>
            <person name="Ramamoorthy G.K."/>
            <person name="Gryganskyi A."/>
            <person name="Culley D."/>
            <person name="Magnuson J.K."/>
            <person name="James T.Y."/>
            <person name="O'Malley M.A."/>
            <person name="Stajich J.E."/>
            <person name="Spatafora J.W."/>
            <person name="Visel A."/>
            <person name="Grigoriev I.V."/>
        </authorList>
    </citation>
    <scope>NUCLEOTIDE SEQUENCE [LARGE SCALE GENOMIC DNA]</scope>
    <source>
        <strain evidence="2 3">62-1032</strain>
    </source>
</reference>
<feature type="compositionally biased region" description="Polar residues" evidence="1">
    <location>
        <begin position="23"/>
        <end position="42"/>
    </location>
</feature>
<feature type="compositionally biased region" description="Low complexity" evidence="1">
    <location>
        <begin position="77"/>
        <end position="86"/>
    </location>
</feature>
<name>A0A1Y2E7E3_9BASI</name>
<dbReference type="OrthoDB" id="2536192at2759"/>
<dbReference type="EMBL" id="MCGR01000062">
    <property type="protein sequence ID" value="ORY66785.1"/>
    <property type="molecule type" value="Genomic_DNA"/>
</dbReference>
<feature type="compositionally biased region" description="Pro residues" evidence="1">
    <location>
        <begin position="673"/>
        <end position="693"/>
    </location>
</feature>
<dbReference type="PANTHER" id="PTHR43102">
    <property type="entry name" value="SLR1143 PROTEIN"/>
    <property type="match status" value="1"/>
</dbReference>
<organism evidence="2 3">
    <name type="scientific">Leucosporidium creatinivorum</name>
    <dbReference type="NCBI Taxonomy" id="106004"/>
    <lineage>
        <taxon>Eukaryota</taxon>
        <taxon>Fungi</taxon>
        <taxon>Dikarya</taxon>
        <taxon>Basidiomycota</taxon>
        <taxon>Pucciniomycotina</taxon>
        <taxon>Microbotryomycetes</taxon>
        <taxon>Leucosporidiales</taxon>
        <taxon>Leucosporidium</taxon>
    </lineage>
</organism>
<feature type="region of interest" description="Disordered" evidence="1">
    <location>
        <begin position="162"/>
        <end position="228"/>
    </location>
</feature>
<dbReference type="InParanoid" id="A0A1Y2E7E3"/>
<accession>A0A1Y2E7E3</accession>